<organism evidence="1 2">
    <name type="scientific">Pseudogymnoascus verrucosus</name>
    <dbReference type="NCBI Taxonomy" id="342668"/>
    <lineage>
        <taxon>Eukaryota</taxon>
        <taxon>Fungi</taxon>
        <taxon>Dikarya</taxon>
        <taxon>Ascomycota</taxon>
        <taxon>Pezizomycotina</taxon>
        <taxon>Leotiomycetes</taxon>
        <taxon>Thelebolales</taxon>
        <taxon>Thelebolaceae</taxon>
        <taxon>Pseudogymnoascus</taxon>
    </lineage>
</organism>
<dbReference type="EMBL" id="KV460237">
    <property type="protein sequence ID" value="OBT95184.1"/>
    <property type="molecule type" value="Genomic_DNA"/>
</dbReference>
<reference evidence="2" key="2">
    <citation type="journal article" date="2018" name="Nat. Commun.">
        <title>Extreme sensitivity to ultraviolet light in the fungal pathogen causing white-nose syndrome of bats.</title>
        <authorList>
            <person name="Palmer J.M."/>
            <person name="Drees K.P."/>
            <person name="Foster J.T."/>
            <person name="Lindner D.L."/>
        </authorList>
    </citation>
    <scope>NUCLEOTIDE SEQUENCE [LARGE SCALE GENOMIC DNA]</scope>
    <source>
        <strain evidence="2">UAMH 10579</strain>
    </source>
</reference>
<proteinExistence type="predicted"/>
<evidence type="ECO:0000313" key="1">
    <source>
        <dbReference type="EMBL" id="OBT95184.1"/>
    </source>
</evidence>
<gene>
    <name evidence="1" type="ORF">VE01_07616</name>
</gene>
<dbReference type="RefSeq" id="XP_018128917.1">
    <property type="nucleotide sequence ID" value="XM_018277049.2"/>
</dbReference>
<reference evidence="1 2" key="1">
    <citation type="submission" date="2016-03" db="EMBL/GenBank/DDBJ databases">
        <title>Comparative genomics of Pseudogymnoascus destructans, the fungus causing white-nose syndrome of bats.</title>
        <authorList>
            <person name="Palmer J.M."/>
            <person name="Drees K.P."/>
            <person name="Foster J.T."/>
            <person name="Lindner D.L."/>
        </authorList>
    </citation>
    <scope>NUCLEOTIDE SEQUENCE [LARGE SCALE GENOMIC DNA]</scope>
    <source>
        <strain evidence="1 2">UAMH 10579</strain>
    </source>
</reference>
<evidence type="ECO:0000313" key="2">
    <source>
        <dbReference type="Proteomes" id="UP000091956"/>
    </source>
</evidence>
<name>A0A1B8GH80_9PEZI</name>
<dbReference type="AlphaFoldDB" id="A0A1B8GH80"/>
<dbReference type="GeneID" id="28841002"/>
<keyword evidence="2" id="KW-1185">Reference proteome</keyword>
<accession>A0A1B8GH80</accession>
<dbReference type="Proteomes" id="UP000091956">
    <property type="component" value="Unassembled WGS sequence"/>
</dbReference>
<dbReference type="OrthoDB" id="3880401at2759"/>
<protein>
    <submittedName>
        <fullName evidence="1">Uncharacterized protein</fullName>
    </submittedName>
</protein>
<sequence>MASSTQNTSVGNANLENLYHIVLTTSHIQKDPNSVIEKIRIAGTYRTPEAAKAAAHSCLFDAGYEREWFSQYEVDPAALESYRIHQRMGLVVFAVASDGTTFRISISTTPNIGHLTTDNEDGRIATDLYYVVQTNVKYANGDEGQDRDVNIEGIFMRDDKARAFAHGVLLSKEDGITKESFAEYDEAGDNEGDCGFGENAVIHAVGINGENYLISVIKGQTSESIKLAEAAVRIS</sequence>